<gene>
    <name evidence="2" type="ORF">EDD18DRAFT_731033</name>
</gene>
<evidence type="ECO:0000256" key="1">
    <source>
        <dbReference type="SAM" id="MobiDB-lite"/>
    </source>
</evidence>
<dbReference type="EMBL" id="JAUEPU010000006">
    <property type="protein sequence ID" value="KAK0501302.1"/>
    <property type="molecule type" value="Genomic_DNA"/>
</dbReference>
<organism evidence="2 3">
    <name type="scientific">Armillaria luteobubalina</name>
    <dbReference type="NCBI Taxonomy" id="153913"/>
    <lineage>
        <taxon>Eukaryota</taxon>
        <taxon>Fungi</taxon>
        <taxon>Dikarya</taxon>
        <taxon>Basidiomycota</taxon>
        <taxon>Agaricomycotina</taxon>
        <taxon>Agaricomycetes</taxon>
        <taxon>Agaricomycetidae</taxon>
        <taxon>Agaricales</taxon>
        <taxon>Marasmiineae</taxon>
        <taxon>Physalacriaceae</taxon>
        <taxon>Armillaria</taxon>
    </lineage>
</organism>
<evidence type="ECO:0000313" key="2">
    <source>
        <dbReference type="EMBL" id="KAK0501302.1"/>
    </source>
</evidence>
<accession>A0AA39QE86</accession>
<name>A0AA39QE86_9AGAR</name>
<protein>
    <submittedName>
        <fullName evidence="2">Uncharacterized protein</fullName>
    </submittedName>
</protein>
<proteinExistence type="predicted"/>
<keyword evidence="3" id="KW-1185">Reference proteome</keyword>
<reference evidence="2" key="1">
    <citation type="submission" date="2023-06" db="EMBL/GenBank/DDBJ databases">
        <authorList>
            <consortium name="Lawrence Berkeley National Laboratory"/>
            <person name="Ahrendt S."/>
            <person name="Sahu N."/>
            <person name="Indic B."/>
            <person name="Wong-Bajracharya J."/>
            <person name="Merenyi Z."/>
            <person name="Ke H.-M."/>
            <person name="Monk M."/>
            <person name="Kocsube S."/>
            <person name="Drula E."/>
            <person name="Lipzen A."/>
            <person name="Balint B."/>
            <person name="Henrissat B."/>
            <person name="Andreopoulos B."/>
            <person name="Martin F.M."/>
            <person name="Harder C.B."/>
            <person name="Rigling D."/>
            <person name="Ford K.L."/>
            <person name="Foster G.D."/>
            <person name="Pangilinan J."/>
            <person name="Papanicolaou A."/>
            <person name="Barry K."/>
            <person name="LaButti K."/>
            <person name="Viragh M."/>
            <person name="Koriabine M."/>
            <person name="Yan M."/>
            <person name="Riley R."/>
            <person name="Champramary S."/>
            <person name="Plett K.L."/>
            <person name="Tsai I.J."/>
            <person name="Slot J."/>
            <person name="Sipos G."/>
            <person name="Plett J."/>
            <person name="Nagy L.G."/>
            <person name="Grigoriev I.V."/>
        </authorList>
    </citation>
    <scope>NUCLEOTIDE SEQUENCE</scope>
    <source>
        <strain evidence="2">HWK02</strain>
    </source>
</reference>
<evidence type="ECO:0000313" key="3">
    <source>
        <dbReference type="Proteomes" id="UP001175228"/>
    </source>
</evidence>
<dbReference type="AlphaFoldDB" id="A0AA39QE86"/>
<comment type="caution">
    <text evidence="2">The sequence shown here is derived from an EMBL/GenBank/DDBJ whole genome shotgun (WGS) entry which is preliminary data.</text>
</comment>
<sequence length="185" mass="19983">MPRVTPSAPSQLRVIAPTYAFDPHGIYADPHVQAWATYYANGGTDVAGASYFISIPGLTDNALDSETVQSPVGEIVPSVPSAPVAPPSPEDPASALARPHGPRNFQARPRQRSRGLLGLLEFLHITRKPRPASITLTPWVSTTSPSTVNGLIEPSGSGQNAKRQEKWNQVNVFRIYPVTVNSKFF</sequence>
<feature type="region of interest" description="Disordered" evidence="1">
    <location>
        <begin position="73"/>
        <end position="108"/>
    </location>
</feature>
<dbReference type="Proteomes" id="UP001175228">
    <property type="component" value="Unassembled WGS sequence"/>
</dbReference>